<feature type="domain" description="Golgin subfamily A member 7/ERF4" evidence="7">
    <location>
        <begin position="16"/>
        <end position="125"/>
    </location>
</feature>
<dbReference type="Proteomes" id="UP001151699">
    <property type="component" value="Chromosome X"/>
</dbReference>
<sequence length="592" mass="67403">MSEPATPALQPNYMKIFVQRDYSEGTSVKFQTRFPSELEGRIERHIFESTINRLNEYFAEAEKGSCSTYCEGCLACITAYLVYMCSETHYEKCLRKISKYIASQNERIYNPKGLQLTDPTYRGLRLNDVTKMIKICTKRKRKSGVYLHNYTRFKTVTKIIFILIISSAIAADSKCKLTSKDVKNCEKSKLQDDDSDNEKGFQIHHYFKEDAKIKPQGNSHHNKLQLNQIKNSVYNFINDIINIRTSEILVNSANQLRLEEQRDLGVDAKSSEISESDLNRYADNIAKFMDYLDSPERNVTTGRKLDSSEGRLFFFKGFKKLMWPVIIGVQVVKTVLLAMFLPSILGSLGKIVGKGLSSVSGFNHQAETVDDLEFKDNTYTSDKDQFNGYTYPQTDTSAKNNFASQMYDAATANNNAMSRFGMNDQQMFANPEPSPSMASPSKGEEMITSKKDDFKIFHDIPLSSMLLTNYDPFYSPLLSRLDAVFQQLGLAMGNENCREKLVCLMYSSPAKFAPYSNLVSAQLSRELNELRKPTSDNPDILRFFKYMRAAKLGQDQADCDQNFKLCVDLNENSPAMVTTYNDINKLVQARKL</sequence>
<dbReference type="Pfam" id="PF10256">
    <property type="entry name" value="Erf4"/>
    <property type="match status" value="1"/>
</dbReference>
<dbReference type="GO" id="GO:0002178">
    <property type="term" value="C:palmitoyltransferase complex"/>
    <property type="evidence" value="ECO:0007669"/>
    <property type="project" value="TreeGrafter"/>
</dbReference>
<organism evidence="8 9">
    <name type="scientific">Pseudolycoriella hygida</name>
    <dbReference type="NCBI Taxonomy" id="35572"/>
    <lineage>
        <taxon>Eukaryota</taxon>
        <taxon>Metazoa</taxon>
        <taxon>Ecdysozoa</taxon>
        <taxon>Arthropoda</taxon>
        <taxon>Hexapoda</taxon>
        <taxon>Insecta</taxon>
        <taxon>Pterygota</taxon>
        <taxon>Neoptera</taxon>
        <taxon>Endopterygota</taxon>
        <taxon>Diptera</taxon>
        <taxon>Nematocera</taxon>
        <taxon>Sciaroidea</taxon>
        <taxon>Sciaridae</taxon>
        <taxon>Pseudolycoriella</taxon>
    </lineage>
</organism>
<gene>
    <name evidence="8" type="primary">GOLGA7</name>
    <name evidence="8" type="ORF">Bhyg_11547</name>
</gene>
<evidence type="ECO:0000313" key="9">
    <source>
        <dbReference type="Proteomes" id="UP001151699"/>
    </source>
</evidence>
<comment type="similarity">
    <text evidence="2">Belongs to the ERF4 family.</text>
</comment>
<name>A0A9Q0MX44_9DIPT</name>
<keyword evidence="5" id="KW-0256">Endoplasmic reticulum</keyword>
<dbReference type="GO" id="GO:0005789">
    <property type="term" value="C:endoplasmic reticulum membrane"/>
    <property type="evidence" value="ECO:0007669"/>
    <property type="project" value="UniProtKB-SubCell"/>
</dbReference>
<evidence type="ECO:0000313" key="8">
    <source>
        <dbReference type="EMBL" id="KAJ6638809.1"/>
    </source>
</evidence>
<comment type="caution">
    <text evidence="8">The sequence shown here is derived from an EMBL/GenBank/DDBJ whole genome shotgun (WGS) entry which is preliminary data.</text>
</comment>
<feature type="non-terminal residue" evidence="8">
    <location>
        <position position="592"/>
    </location>
</feature>
<keyword evidence="6" id="KW-0472">Membrane</keyword>
<dbReference type="GO" id="GO:0006612">
    <property type="term" value="P:protein targeting to membrane"/>
    <property type="evidence" value="ECO:0007669"/>
    <property type="project" value="TreeGrafter"/>
</dbReference>
<proteinExistence type="inferred from homology"/>
<accession>A0A9Q0MX44</accession>
<evidence type="ECO:0000256" key="6">
    <source>
        <dbReference type="ARBA" id="ARBA00023136"/>
    </source>
</evidence>
<dbReference type="OrthoDB" id="6334967at2759"/>
<protein>
    <recommendedName>
        <fullName evidence="4">Ras modification protein ERF4</fullName>
    </recommendedName>
</protein>
<evidence type="ECO:0000256" key="4">
    <source>
        <dbReference type="ARBA" id="ARBA00018463"/>
    </source>
</evidence>
<evidence type="ECO:0000256" key="5">
    <source>
        <dbReference type="ARBA" id="ARBA00022824"/>
    </source>
</evidence>
<comment type="subunit">
    <text evidence="3">Interacts with ERF2.</text>
</comment>
<evidence type="ECO:0000256" key="3">
    <source>
        <dbReference type="ARBA" id="ARBA00011396"/>
    </source>
</evidence>
<evidence type="ECO:0000256" key="2">
    <source>
        <dbReference type="ARBA" id="ARBA00007732"/>
    </source>
</evidence>
<evidence type="ECO:0000256" key="1">
    <source>
        <dbReference type="ARBA" id="ARBA00004406"/>
    </source>
</evidence>
<comment type="subcellular location">
    <subcellularLocation>
        <location evidence="1">Endoplasmic reticulum membrane</location>
        <topology evidence="1">Peripheral membrane protein</topology>
    </subcellularLocation>
</comment>
<keyword evidence="9" id="KW-1185">Reference proteome</keyword>
<reference evidence="8" key="1">
    <citation type="submission" date="2022-07" db="EMBL/GenBank/DDBJ databases">
        <authorList>
            <person name="Trinca V."/>
            <person name="Uliana J.V.C."/>
            <person name="Torres T.T."/>
            <person name="Ward R.J."/>
            <person name="Monesi N."/>
        </authorList>
    </citation>
    <scope>NUCLEOTIDE SEQUENCE</scope>
    <source>
        <strain evidence="8">HSMRA1968</strain>
        <tissue evidence="8">Whole embryos</tissue>
    </source>
</reference>
<dbReference type="EMBL" id="WJQU01000003">
    <property type="protein sequence ID" value="KAJ6638809.1"/>
    <property type="molecule type" value="Genomic_DNA"/>
</dbReference>
<dbReference type="PANTHER" id="PTHR13254:SF0">
    <property type="entry name" value="GOLGIN SUBFAMILY A MEMBER 7_ERF4 DOMAIN-CONTAINING PROTEIN"/>
    <property type="match status" value="1"/>
</dbReference>
<dbReference type="InterPro" id="IPR051371">
    <property type="entry name" value="Ras_palmitoyltransferase"/>
</dbReference>
<dbReference type="PANTHER" id="PTHR13254">
    <property type="entry name" value="GOLGI AUTOANTIGEN, GOLGIN SUBFAMILY A, 7"/>
    <property type="match status" value="1"/>
</dbReference>
<dbReference type="AlphaFoldDB" id="A0A9Q0MX44"/>
<evidence type="ECO:0000259" key="7">
    <source>
        <dbReference type="Pfam" id="PF10256"/>
    </source>
</evidence>
<dbReference type="InterPro" id="IPR019383">
    <property type="entry name" value="Golgin_A_7/ERF4"/>
</dbReference>